<reference evidence="2 3" key="1">
    <citation type="submission" date="2016-10" db="EMBL/GenBank/DDBJ databases">
        <title>Genome sequence of the basidiomycete white-rot fungus Trametes pubescens.</title>
        <authorList>
            <person name="Makela M.R."/>
            <person name="Granchi Z."/>
            <person name="Peng M."/>
            <person name="De Vries R.P."/>
            <person name="Grigoriev I."/>
            <person name="Riley R."/>
            <person name="Hilden K."/>
        </authorList>
    </citation>
    <scope>NUCLEOTIDE SEQUENCE [LARGE SCALE GENOMIC DNA]</scope>
    <source>
        <strain evidence="2 3">FBCC735</strain>
    </source>
</reference>
<dbReference type="AlphaFoldDB" id="A0A1M2VAK7"/>
<comment type="caution">
    <text evidence="2">The sequence shown here is derived from an EMBL/GenBank/DDBJ whole genome shotgun (WGS) entry which is preliminary data.</text>
</comment>
<name>A0A1M2VAK7_TRAPU</name>
<proteinExistence type="predicted"/>
<evidence type="ECO:0000256" key="1">
    <source>
        <dbReference type="SAM" id="MobiDB-lite"/>
    </source>
</evidence>
<gene>
    <name evidence="2" type="ORF">TRAPUB_4597</name>
</gene>
<protein>
    <submittedName>
        <fullName evidence="2">Uncharacterized protein</fullName>
    </submittedName>
</protein>
<sequence length="112" mass="11777">MTGRFLIALQSADRRVVGGGSMTGANADGQDTGVDGANTLRFASRVVGSIGRDLGASYLDTADEFDEYQVDQEDLVPDSPAQDQTDTAGDHDSACSREEQCHSSFQGEGSDV</sequence>
<feature type="region of interest" description="Disordered" evidence="1">
    <location>
        <begin position="71"/>
        <end position="112"/>
    </location>
</feature>
<dbReference type="OrthoDB" id="10554485at2759"/>
<feature type="compositionally biased region" description="Polar residues" evidence="1">
    <location>
        <begin position="102"/>
        <end position="112"/>
    </location>
</feature>
<keyword evidence="3" id="KW-1185">Reference proteome</keyword>
<organism evidence="2 3">
    <name type="scientific">Trametes pubescens</name>
    <name type="common">White-rot fungus</name>
    <dbReference type="NCBI Taxonomy" id="154538"/>
    <lineage>
        <taxon>Eukaryota</taxon>
        <taxon>Fungi</taxon>
        <taxon>Dikarya</taxon>
        <taxon>Basidiomycota</taxon>
        <taxon>Agaricomycotina</taxon>
        <taxon>Agaricomycetes</taxon>
        <taxon>Polyporales</taxon>
        <taxon>Polyporaceae</taxon>
        <taxon>Trametes</taxon>
    </lineage>
</organism>
<evidence type="ECO:0000313" key="3">
    <source>
        <dbReference type="Proteomes" id="UP000184267"/>
    </source>
</evidence>
<dbReference type="Proteomes" id="UP000184267">
    <property type="component" value="Unassembled WGS sequence"/>
</dbReference>
<accession>A0A1M2VAK7</accession>
<feature type="compositionally biased region" description="Basic and acidic residues" evidence="1">
    <location>
        <begin position="88"/>
        <end position="101"/>
    </location>
</feature>
<evidence type="ECO:0000313" key="2">
    <source>
        <dbReference type="EMBL" id="OJT04661.1"/>
    </source>
</evidence>
<dbReference type="EMBL" id="MNAD01001520">
    <property type="protein sequence ID" value="OJT04661.1"/>
    <property type="molecule type" value="Genomic_DNA"/>
</dbReference>